<proteinExistence type="predicted"/>
<protein>
    <submittedName>
        <fullName evidence="1">Uncharacterized protein</fullName>
    </submittedName>
</protein>
<dbReference type="AlphaFoldDB" id="A0A147BBT2"/>
<organism evidence="1">
    <name type="scientific">Ixodes ricinus</name>
    <name type="common">Common tick</name>
    <name type="synonym">Acarus ricinus</name>
    <dbReference type="NCBI Taxonomy" id="34613"/>
    <lineage>
        <taxon>Eukaryota</taxon>
        <taxon>Metazoa</taxon>
        <taxon>Ecdysozoa</taxon>
        <taxon>Arthropoda</taxon>
        <taxon>Chelicerata</taxon>
        <taxon>Arachnida</taxon>
        <taxon>Acari</taxon>
        <taxon>Parasitiformes</taxon>
        <taxon>Ixodida</taxon>
        <taxon>Ixodoidea</taxon>
        <taxon>Ixodidae</taxon>
        <taxon>Ixodinae</taxon>
        <taxon>Ixodes</taxon>
    </lineage>
</organism>
<name>A0A147BBT2_IXORI</name>
<evidence type="ECO:0000313" key="1">
    <source>
        <dbReference type="EMBL" id="JAR88223.1"/>
    </source>
</evidence>
<accession>A0A147BBT2</accession>
<sequence>MAPGSRRAGALRRAGGVPVGFTTGFCCTNGAGATDIFSKTAPLIIAIAMDTSQMSKIQLYMLCYSDSMGLVPYANTKCSRSTARQPLLRRHQLFLWYL</sequence>
<reference evidence="1" key="1">
    <citation type="journal article" date="2018" name="PLoS Negl. Trop. Dis.">
        <title>Sialome diversity of ticks revealed by RNAseq of single tick salivary glands.</title>
        <authorList>
            <person name="Perner J."/>
            <person name="Kropackova S."/>
            <person name="Kopacek P."/>
            <person name="Ribeiro J.M."/>
        </authorList>
    </citation>
    <scope>NUCLEOTIDE SEQUENCE</scope>
    <source>
        <strain evidence="1">Siblings of single egg batch collected in Ceske Budejovice</strain>
        <tissue evidence="1">Salivary glands</tissue>
    </source>
</reference>
<dbReference type="EMBL" id="GEGO01007181">
    <property type="protein sequence ID" value="JAR88223.1"/>
    <property type="molecule type" value="Transcribed_RNA"/>
</dbReference>